<dbReference type="InterPro" id="IPR036705">
    <property type="entry name" value="Ribosyl_crysJ1_sf"/>
</dbReference>
<dbReference type="InterPro" id="IPR005502">
    <property type="entry name" value="Ribosyl_crysJ1"/>
</dbReference>
<keyword evidence="2" id="KW-0378">Hydrolase</keyword>
<dbReference type="EMBL" id="QUNO01000003">
    <property type="protein sequence ID" value="REH51592.1"/>
    <property type="molecule type" value="Genomic_DNA"/>
</dbReference>
<name>A0A3E0HYP1_9PSEU</name>
<evidence type="ECO:0000313" key="3">
    <source>
        <dbReference type="Proteomes" id="UP000256269"/>
    </source>
</evidence>
<feature type="binding site" evidence="1">
    <location>
        <position position="47"/>
    </location>
    <ligand>
        <name>Mg(2+)</name>
        <dbReference type="ChEBI" id="CHEBI:18420"/>
        <label>1</label>
    </ligand>
</feature>
<proteinExistence type="predicted"/>
<feature type="binding site" evidence="1">
    <location>
        <position position="254"/>
    </location>
    <ligand>
        <name>Mg(2+)</name>
        <dbReference type="ChEBI" id="CHEBI:18420"/>
        <label>1</label>
    </ligand>
</feature>
<evidence type="ECO:0000313" key="2">
    <source>
        <dbReference type="EMBL" id="REH51592.1"/>
    </source>
</evidence>
<feature type="binding site" evidence="1">
    <location>
        <position position="45"/>
    </location>
    <ligand>
        <name>Mg(2+)</name>
        <dbReference type="ChEBI" id="CHEBI:18420"/>
        <label>1</label>
    </ligand>
</feature>
<organism evidence="2 3">
    <name type="scientific">Kutzneria buriramensis</name>
    <dbReference type="NCBI Taxonomy" id="1045776"/>
    <lineage>
        <taxon>Bacteria</taxon>
        <taxon>Bacillati</taxon>
        <taxon>Actinomycetota</taxon>
        <taxon>Actinomycetes</taxon>
        <taxon>Pseudonocardiales</taxon>
        <taxon>Pseudonocardiaceae</taxon>
        <taxon>Kutzneria</taxon>
    </lineage>
</organism>
<protein>
    <submittedName>
        <fullName evidence="2">ADP-ribosylglycohydrolase</fullName>
    </submittedName>
</protein>
<dbReference type="Gene3D" id="1.10.4080.10">
    <property type="entry name" value="ADP-ribosylation/Crystallin J1"/>
    <property type="match status" value="1"/>
</dbReference>
<dbReference type="PANTHER" id="PTHR16222">
    <property type="entry name" value="ADP-RIBOSYLGLYCOHYDROLASE"/>
    <property type="match status" value="1"/>
</dbReference>
<dbReference type="Pfam" id="PF03747">
    <property type="entry name" value="ADP_ribosyl_GH"/>
    <property type="match status" value="1"/>
</dbReference>
<dbReference type="Proteomes" id="UP000256269">
    <property type="component" value="Unassembled WGS sequence"/>
</dbReference>
<dbReference type="InterPro" id="IPR050792">
    <property type="entry name" value="ADP-ribosylglycohydrolase"/>
</dbReference>
<sequence length="289" mass="29965">MTVWNSLRGLALGDAFGEQWFLRPTSEVDSSMAERRVAEGVWPWTDDTAMAQVLLAHLDSRGTVEQGALAAEFASAYEADPNRAYGGSMHGVLTAILAGEPWRAVTTSQFDGQGSWGNGAAMRVAPLGAWFAADLDAVVDQARLQALVTHAHPEAVAGAIAVAVAAATAVNGGEGLLDAVLDRTPNGEVATGLRRATRLRPALDPRHAAGTLGCGYRISAADTVPFAIWCAARHLDDLVEALWATASAGGDMDTTCAIVGGIVAARTGLDGVPAAWLAACEPLTARRPA</sequence>
<feature type="binding site" evidence="1">
    <location>
        <position position="251"/>
    </location>
    <ligand>
        <name>Mg(2+)</name>
        <dbReference type="ChEBI" id="CHEBI:18420"/>
        <label>1</label>
    </ligand>
</feature>
<dbReference type="AlphaFoldDB" id="A0A3E0HYP1"/>
<evidence type="ECO:0000256" key="1">
    <source>
        <dbReference type="PIRSR" id="PIRSR605502-1"/>
    </source>
</evidence>
<dbReference type="PANTHER" id="PTHR16222:SF12">
    <property type="entry name" value="ADP-RIBOSYLGLYCOHYDROLASE-RELATED"/>
    <property type="match status" value="1"/>
</dbReference>
<keyword evidence="1" id="KW-0460">Magnesium</keyword>
<reference evidence="2 3" key="1">
    <citation type="submission" date="2018-08" db="EMBL/GenBank/DDBJ databases">
        <title>Genomic Encyclopedia of Archaeal and Bacterial Type Strains, Phase II (KMG-II): from individual species to whole genera.</title>
        <authorList>
            <person name="Goeker M."/>
        </authorList>
    </citation>
    <scope>NUCLEOTIDE SEQUENCE [LARGE SCALE GENOMIC DNA]</scope>
    <source>
        <strain evidence="2 3">DSM 45791</strain>
    </source>
</reference>
<comment type="caution">
    <text evidence="2">The sequence shown here is derived from an EMBL/GenBank/DDBJ whole genome shotgun (WGS) entry which is preliminary data.</text>
</comment>
<dbReference type="RefSeq" id="WP_116173662.1">
    <property type="nucleotide sequence ID" value="NZ_CP144375.1"/>
</dbReference>
<keyword evidence="1" id="KW-0479">Metal-binding</keyword>
<dbReference type="SUPFAM" id="SSF101478">
    <property type="entry name" value="ADP-ribosylglycohydrolase"/>
    <property type="match status" value="1"/>
</dbReference>
<dbReference type="GO" id="GO:0016787">
    <property type="term" value="F:hydrolase activity"/>
    <property type="evidence" value="ECO:0007669"/>
    <property type="project" value="UniProtKB-KW"/>
</dbReference>
<accession>A0A3E0HYP1</accession>
<comment type="cofactor">
    <cofactor evidence="1">
        <name>Mg(2+)</name>
        <dbReference type="ChEBI" id="CHEBI:18420"/>
    </cofactor>
    <text evidence="1">Binds 2 magnesium ions per subunit.</text>
</comment>
<dbReference type="OrthoDB" id="9798107at2"/>
<keyword evidence="3" id="KW-1185">Reference proteome</keyword>
<feature type="binding site" evidence="1">
    <location>
        <position position="46"/>
    </location>
    <ligand>
        <name>Mg(2+)</name>
        <dbReference type="ChEBI" id="CHEBI:18420"/>
        <label>1</label>
    </ligand>
</feature>
<dbReference type="GO" id="GO:0046872">
    <property type="term" value="F:metal ion binding"/>
    <property type="evidence" value="ECO:0007669"/>
    <property type="project" value="UniProtKB-KW"/>
</dbReference>
<feature type="binding site" evidence="1">
    <location>
        <position position="253"/>
    </location>
    <ligand>
        <name>Mg(2+)</name>
        <dbReference type="ChEBI" id="CHEBI:18420"/>
        <label>1</label>
    </ligand>
</feature>
<gene>
    <name evidence="2" type="ORF">BCF44_10341</name>
</gene>